<accession>A0ACC0W8T8</accession>
<dbReference type="EMBL" id="CM047582">
    <property type="protein sequence ID" value="KAI9915060.1"/>
    <property type="molecule type" value="Genomic_DNA"/>
</dbReference>
<sequence length="77" mass="8797">MSSEVGLAASNLNLFRCLICCCSLMMNCWMNCLHRNLKKLLHESTKATQWYTADQLSFSAIWKATEIRCMLASLCNM</sequence>
<protein>
    <submittedName>
        <fullName evidence="1">Uncharacterized protein</fullName>
    </submittedName>
</protein>
<comment type="caution">
    <text evidence="1">The sequence shown here is derived from an EMBL/GenBank/DDBJ whole genome shotgun (WGS) entry which is preliminary data.</text>
</comment>
<reference evidence="1 2" key="1">
    <citation type="journal article" date="2022" name="bioRxiv">
        <title>The genome of the oomycete Peronosclerospora sorghi, a cosmopolitan pathogen of maize and sorghum, is inflated with dispersed pseudogenes.</title>
        <authorList>
            <person name="Fletcher K."/>
            <person name="Martin F."/>
            <person name="Isakeit T."/>
            <person name="Cavanaugh K."/>
            <person name="Magill C."/>
            <person name="Michelmore R."/>
        </authorList>
    </citation>
    <scope>NUCLEOTIDE SEQUENCE [LARGE SCALE GENOMIC DNA]</scope>
    <source>
        <strain evidence="1">P6</strain>
    </source>
</reference>
<evidence type="ECO:0000313" key="1">
    <source>
        <dbReference type="EMBL" id="KAI9915060.1"/>
    </source>
</evidence>
<proteinExistence type="predicted"/>
<organism evidence="1 2">
    <name type="scientific">Peronosclerospora sorghi</name>
    <dbReference type="NCBI Taxonomy" id="230839"/>
    <lineage>
        <taxon>Eukaryota</taxon>
        <taxon>Sar</taxon>
        <taxon>Stramenopiles</taxon>
        <taxon>Oomycota</taxon>
        <taxon>Peronosporomycetes</taxon>
        <taxon>Peronosporales</taxon>
        <taxon>Peronosporaceae</taxon>
        <taxon>Peronosclerospora</taxon>
    </lineage>
</organism>
<keyword evidence="2" id="KW-1185">Reference proteome</keyword>
<dbReference type="Proteomes" id="UP001163321">
    <property type="component" value="Chromosome 3"/>
</dbReference>
<evidence type="ECO:0000313" key="2">
    <source>
        <dbReference type="Proteomes" id="UP001163321"/>
    </source>
</evidence>
<gene>
    <name evidence="1" type="ORF">PsorP6_008624</name>
</gene>
<name>A0ACC0W8T8_9STRA</name>